<dbReference type="GO" id="GO:0030170">
    <property type="term" value="F:pyridoxal phosphate binding"/>
    <property type="evidence" value="ECO:0007669"/>
    <property type="project" value="TreeGrafter"/>
</dbReference>
<keyword evidence="14" id="KW-1185">Reference proteome</keyword>
<dbReference type="InterPro" id="IPR015422">
    <property type="entry name" value="PyrdxlP-dep_Trfase_small"/>
</dbReference>
<evidence type="ECO:0000259" key="12">
    <source>
        <dbReference type="Pfam" id="PF21478"/>
    </source>
</evidence>
<evidence type="ECO:0000256" key="6">
    <source>
        <dbReference type="ARBA" id="ARBA00023002"/>
    </source>
</evidence>
<feature type="domain" description="Glycine dehydrogenase C-terminal" evidence="12">
    <location>
        <begin position="802"/>
        <end position="923"/>
    </location>
</feature>
<comment type="similarity">
    <text evidence="3 8">Belongs to the GcvP family.</text>
</comment>
<dbReference type="GO" id="GO:0005960">
    <property type="term" value="C:glycine cleavage complex"/>
    <property type="evidence" value="ECO:0007669"/>
    <property type="project" value="TreeGrafter"/>
</dbReference>
<gene>
    <name evidence="8 13" type="primary">gcvP</name>
    <name evidence="13" type="ORF">FHP08_03390</name>
</gene>
<evidence type="ECO:0000256" key="4">
    <source>
        <dbReference type="ARBA" id="ARBA00011690"/>
    </source>
</evidence>
<accession>A0A5C8P654</accession>
<comment type="function">
    <text evidence="2 8">The glycine cleavage system catalyzes the degradation of glycine. The P protein binds the alpha-amino group of glycine through its pyridoxal phosphate cofactor; CO(2) is released and the remaining methylamine moiety is then transferred to the lipoamide cofactor of the H protein.</text>
</comment>
<dbReference type="GO" id="GO:0019464">
    <property type="term" value="P:glycine decarboxylation via glycine cleavage system"/>
    <property type="evidence" value="ECO:0007669"/>
    <property type="project" value="UniProtKB-UniRule"/>
</dbReference>
<dbReference type="RefSeq" id="WP_147702871.1">
    <property type="nucleotide sequence ID" value="NZ_VDUY01000001.1"/>
</dbReference>
<comment type="cofactor">
    <cofactor evidence="1 8 9">
        <name>pyridoxal 5'-phosphate</name>
        <dbReference type="ChEBI" id="CHEBI:597326"/>
    </cofactor>
</comment>
<sequence length="1000" mass="106805">MTPHDQAGDGVRALLAPDEFHGRHIGPSEAQQAAMLARLGHPSRDALIRATVPPAILLDAPLAFEGPATEADALAELRGLAARNQVWRSYIGAGYHDTLVPEPIRRNVLENPGWYTAYTPYQAEVAQGRLEALLNYQQMIIDLTGLPVANASLLDEATAAAEAMAMARRASKSRSTRFFVDADVHPQVLSVIRTRAQWMGFEVVTGHAETVLGGDTAQTGGDSDFFGAHLQTPDTQGRLRDFTPQIAALHAAGARVSVGCDPLAAMLVKSAGAMGADIAIGSAQRFGVPLGYGGPHAAFMSAREELVRTMPGRIIGVSKDAAGNPALRMALQTREQHIRREKATSNICTAQALLANMAGFYAVWHGPQGLRRIALRVNAMGRLLAKLLAEVAQARGGAPLQPAHAAWFDTLAFDVGTLLADIRERAAALRINLRELPAAEGEPARIGIALDETVKPVDIVDLVFVLTGQHLDAASLEAALDALPADPASVPAALRRTDAVLTHPVFSRHHSESEFVRYLKKLENRDISLVHSMIPLGSCTMKLNAAAEMAPVTWPEFAAIHPFAPREQAAGYAAMLEQLGRWLAEITGFAAVSFQPNSGAQGEYAGLLAIRDFLAARGQGHRDVCLIPASAHGTNPASAQMMGMKIVVVACDDQGNIDLADLDAKIAKHRDAVAALMVTYPSTHGVFEDTIVEVCRRVHDAGGQVYMDGANLNAQAGLTKPGLIGADVCHMNLHKTFCIPHGGGGPGMGPIAVAAHLAPHLPTDPLSGEPGSVSAAPFGSALITTISWMYIRMMGASGIRKATEVAILNANYVAARLQDYFPVLYRGHSGSVAHECILDMRNLKAEYGVSAEDVAKRLMDYGFHAPTLSFPVADTLMVEPTESEPKAELDRFCDAMIAIHGELQKIRSGEWDAEDNPLKCAPHTAAEIAGEWTHAYSRETAAFPLPWVREAKFWPSVKRIDNAAGDRHLVCSCPPMSDYEEDDAPEAHPAPAVEPAGATA</sequence>
<dbReference type="InterPro" id="IPR020581">
    <property type="entry name" value="GDC_P"/>
</dbReference>
<name>A0A5C8P654_9BURK</name>
<evidence type="ECO:0000313" key="13">
    <source>
        <dbReference type="EMBL" id="TXL68735.1"/>
    </source>
</evidence>
<evidence type="ECO:0000256" key="8">
    <source>
        <dbReference type="HAMAP-Rule" id="MF_00711"/>
    </source>
</evidence>
<dbReference type="InterPro" id="IPR015424">
    <property type="entry name" value="PyrdxlP-dep_Trfase"/>
</dbReference>
<keyword evidence="6 8" id="KW-0560">Oxidoreductase</keyword>
<feature type="domain" description="Glycine cleavage system P-protein N-terminal" evidence="11">
    <location>
        <begin position="23"/>
        <end position="465"/>
    </location>
</feature>
<dbReference type="SUPFAM" id="SSF53383">
    <property type="entry name" value="PLP-dependent transferases"/>
    <property type="match status" value="2"/>
</dbReference>
<dbReference type="InterPro" id="IPR015421">
    <property type="entry name" value="PyrdxlP-dep_Trfase_major"/>
</dbReference>
<dbReference type="EC" id="1.4.4.2" evidence="8"/>
<organism evidence="13 14">
    <name type="scientific">Zeimonas arvi</name>
    <dbReference type="NCBI Taxonomy" id="2498847"/>
    <lineage>
        <taxon>Bacteria</taxon>
        <taxon>Pseudomonadati</taxon>
        <taxon>Pseudomonadota</taxon>
        <taxon>Betaproteobacteria</taxon>
        <taxon>Burkholderiales</taxon>
        <taxon>Burkholderiaceae</taxon>
        <taxon>Zeimonas</taxon>
    </lineage>
</organism>
<dbReference type="Gene3D" id="3.90.1150.10">
    <property type="entry name" value="Aspartate Aminotransferase, domain 1"/>
    <property type="match status" value="2"/>
</dbReference>
<comment type="caution">
    <text evidence="13">The sequence shown here is derived from an EMBL/GenBank/DDBJ whole genome shotgun (WGS) entry which is preliminary data.</text>
</comment>
<dbReference type="CDD" id="cd00613">
    <property type="entry name" value="GDC-P"/>
    <property type="match status" value="1"/>
</dbReference>
<dbReference type="FunFam" id="3.90.1150.10:FF:000007">
    <property type="entry name" value="Glycine dehydrogenase (decarboxylating), mitochondrial"/>
    <property type="match status" value="1"/>
</dbReference>
<evidence type="ECO:0000256" key="7">
    <source>
        <dbReference type="ARBA" id="ARBA00049026"/>
    </source>
</evidence>
<dbReference type="FunFam" id="3.40.640.10:FF:000005">
    <property type="entry name" value="Glycine dehydrogenase (decarboxylating), mitochondrial"/>
    <property type="match status" value="1"/>
</dbReference>
<dbReference type="InterPro" id="IPR049316">
    <property type="entry name" value="GDC-P_C"/>
</dbReference>
<dbReference type="GO" id="GO:0016594">
    <property type="term" value="F:glycine binding"/>
    <property type="evidence" value="ECO:0007669"/>
    <property type="project" value="TreeGrafter"/>
</dbReference>
<dbReference type="PANTHER" id="PTHR11773">
    <property type="entry name" value="GLYCINE DEHYDROGENASE, DECARBOXYLATING"/>
    <property type="match status" value="1"/>
</dbReference>
<proteinExistence type="inferred from homology"/>
<reference evidence="13 14" key="1">
    <citation type="submission" date="2019-06" db="EMBL/GenBank/DDBJ databases">
        <title>Quisquiliibacterium sp. nov., isolated from a maize field.</title>
        <authorList>
            <person name="Lin S.-Y."/>
            <person name="Tsai C.-F."/>
            <person name="Young C.-C."/>
        </authorList>
    </citation>
    <scope>NUCLEOTIDE SEQUENCE [LARGE SCALE GENOMIC DNA]</scope>
    <source>
        <strain evidence="13 14">CC-CFT501</strain>
    </source>
</reference>
<dbReference type="PANTHER" id="PTHR11773:SF1">
    <property type="entry name" value="GLYCINE DEHYDROGENASE (DECARBOXYLATING), MITOCHONDRIAL"/>
    <property type="match status" value="1"/>
</dbReference>
<evidence type="ECO:0000313" key="14">
    <source>
        <dbReference type="Proteomes" id="UP000321548"/>
    </source>
</evidence>
<keyword evidence="5 8" id="KW-0663">Pyridoxal phosphate</keyword>
<dbReference type="Gene3D" id="3.40.640.10">
    <property type="entry name" value="Type I PLP-dependent aspartate aminotransferase-like (Major domain)"/>
    <property type="match status" value="2"/>
</dbReference>
<feature type="region of interest" description="Disordered" evidence="10">
    <location>
        <begin position="979"/>
        <end position="1000"/>
    </location>
</feature>
<comment type="subunit">
    <text evidence="4 8">The glycine cleavage system is composed of four proteins: P, T, L and H.</text>
</comment>
<feature type="domain" description="Glycine cleavage system P-protein N-terminal" evidence="11">
    <location>
        <begin position="489"/>
        <end position="762"/>
    </location>
</feature>
<dbReference type="InterPro" id="IPR003437">
    <property type="entry name" value="GcvP"/>
</dbReference>
<dbReference type="Pfam" id="PF21478">
    <property type="entry name" value="GcvP2_C"/>
    <property type="match status" value="1"/>
</dbReference>
<dbReference type="AlphaFoldDB" id="A0A5C8P654"/>
<protein>
    <recommendedName>
        <fullName evidence="8">Glycine dehydrogenase (decarboxylating)</fullName>
        <ecNumber evidence="8">1.4.4.2</ecNumber>
    </recommendedName>
    <alternativeName>
        <fullName evidence="8">Glycine cleavage system P-protein</fullName>
    </alternativeName>
    <alternativeName>
        <fullName evidence="8">Glycine decarboxylase</fullName>
    </alternativeName>
    <alternativeName>
        <fullName evidence="8">Glycine dehydrogenase (aminomethyl-transferring)</fullName>
    </alternativeName>
</protein>
<comment type="catalytic activity">
    <reaction evidence="7 8">
        <text>N(6)-[(R)-lipoyl]-L-lysyl-[glycine-cleavage complex H protein] + glycine + H(+) = N(6)-[(R)-S(8)-aminomethyldihydrolipoyl]-L-lysyl-[glycine-cleavage complex H protein] + CO2</text>
        <dbReference type="Rhea" id="RHEA:24304"/>
        <dbReference type="Rhea" id="RHEA-COMP:10494"/>
        <dbReference type="Rhea" id="RHEA-COMP:10495"/>
        <dbReference type="ChEBI" id="CHEBI:15378"/>
        <dbReference type="ChEBI" id="CHEBI:16526"/>
        <dbReference type="ChEBI" id="CHEBI:57305"/>
        <dbReference type="ChEBI" id="CHEBI:83099"/>
        <dbReference type="ChEBI" id="CHEBI:83143"/>
        <dbReference type="EC" id="1.4.4.2"/>
    </reaction>
</comment>
<dbReference type="NCBIfam" id="TIGR00461">
    <property type="entry name" value="gcvP"/>
    <property type="match status" value="1"/>
</dbReference>
<evidence type="ECO:0000259" key="11">
    <source>
        <dbReference type="Pfam" id="PF02347"/>
    </source>
</evidence>
<evidence type="ECO:0000256" key="5">
    <source>
        <dbReference type="ARBA" id="ARBA00022898"/>
    </source>
</evidence>
<feature type="modified residue" description="N6-(pyridoxal phosphate)lysine" evidence="8 9">
    <location>
        <position position="735"/>
    </location>
</feature>
<dbReference type="Proteomes" id="UP000321548">
    <property type="component" value="Unassembled WGS sequence"/>
</dbReference>
<feature type="compositionally biased region" description="Low complexity" evidence="10">
    <location>
        <begin position="987"/>
        <end position="1000"/>
    </location>
</feature>
<dbReference type="FunFam" id="3.40.640.10:FF:000007">
    <property type="entry name" value="glycine dehydrogenase (Decarboxylating), mitochondrial"/>
    <property type="match status" value="1"/>
</dbReference>
<dbReference type="EMBL" id="VDUY01000001">
    <property type="protein sequence ID" value="TXL68735.1"/>
    <property type="molecule type" value="Genomic_DNA"/>
</dbReference>
<dbReference type="InterPro" id="IPR049315">
    <property type="entry name" value="GDC-P_N"/>
</dbReference>
<dbReference type="GO" id="GO:0005829">
    <property type="term" value="C:cytosol"/>
    <property type="evidence" value="ECO:0007669"/>
    <property type="project" value="TreeGrafter"/>
</dbReference>
<dbReference type="OrthoDB" id="9801272at2"/>
<dbReference type="Pfam" id="PF02347">
    <property type="entry name" value="GDC-P"/>
    <property type="match status" value="2"/>
</dbReference>
<evidence type="ECO:0000256" key="1">
    <source>
        <dbReference type="ARBA" id="ARBA00001933"/>
    </source>
</evidence>
<evidence type="ECO:0000256" key="9">
    <source>
        <dbReference type="PIRSR" id="PIRSR603437-50"/>
    </source>
</evidence>
<dbReference type="HAMAP" id="MF_00711">
    <property type="entry name" value="GcvP"/>
    <property type="match status" value="1"/>
</dbReference>
<evidence type="ECO:0000256" key="3">
    <source>
        <dbReference type="ARBA" id="ARBA00010756"/>
    </source>
</evidence>
<evidence type="ECO:0000256" key="2">
    <source>
        <dbReference type="ARBA" id="ARBA00003788"/>
    </source>
</evidence>
<evidence type="ECO:0000256" key="10">
    <source>
        <dbReference type="SAM" id="MobiDB-lite"/>
    </source>
</evidence>
<dbReference type="GO" id="GO:0004375">
    <property type="term" value="F:glycine dehydrogenase (decarboxylating) activity"/>
    <property type="evidence" value="ECO:0007669"/>
    <property type="project" value="UniProtKB-EC"/>
</dbReference>